<protein>
    <recommendedName>
        <fullName evidence="2">DUF6708 domain-containing protein</fullName>
    </recommendedName>
</protein>
<dbReference type="RefSeq" id="WP_134386249.1">
    <property type="nucleotide sequence ID" value="NZ_BMWW01000004.1"/>
</dbReference>
<keyword evidence="1" id="KW-1133">Transmembrane helix</keyword>
<dbReference type="Proteomes" id="UP000294359">
    <property type="component" value="Chromosome"/>
</dbReference>
<feature type="transmembrane region" description="Helical" evidence="1">
    <location>
        <begin position="36"/>
        <end position="59"/>
    </location>
</feature>
<accession>A0ABX5SDW8</accession>
<name>A0ABX5SDW8_9BURK</name>
<feature type="transmembrane region" description="Helical" evidence="1">
    <location>
        <begin position="5"/>
        <end position="30"/>
    </location>
</feature>
<proteinExistence type="predicted"/>
<organism evidence="3 4">
    <name type="scientific">Pseudoduganella plicata</name>
    <dbReference type="NCBI Taxonomy" id="321984"/>
    <lineage>
        <taxon>Bacteria</taxon>
        <taxon>Pseudomonadati</taxon>
        <taxon>Pseudomonadota</taxon>
        <taxon>Betaproteobacteria</taxon>
        <taxon>Burkholderiales</taxon>
        <taxon>Oxalobacteraceae</taxon>
        <taxon>Telluria group</taxon>
        <taxon>Pseudoduganella</taxon>
    </lineage>
</organism>
<evidence type="ECO:0000313" key="3">
    <source>
        <dbReference type="EMBL" id="QBQ37767.1"/>
    </source>
</evidence>
<keyword evidence="4" id="KW-1185">Reference proteome</keyword>
<evidence type="ECO:0000256" key="1">
    <source>
        <dbReference type="SAM" id="Phobius"/>
    </source>
</evidence>
<evidence type="ECO:0000313" key="4">
    <source>
        <dbReference type="Proteomes" id="UP000294359"/>
    </source>
</evidence>
<dbReference type="InterPro" id="IPR046554">
    <property type="entry name" value="DUF6708"/>
</dbReference>
<feature type="domain" description="DUF6708" evidence="2">
    <location>
        <begin position="52"/>
        <end position="246"/>
    </location>
</feature>
<sequence>MNRHLFGMGVLLALTFTIMFAVTAVAMVFVSVPRGFSVGAISAMAVPAVSSLVFLYLGIRFGRGEFFSYSRFPVRFSYADQKVYALCRRPCRLWVRGKLKPVETCHWDSSSIFCVHREVDVPIDHYTIRCYRTDNDGIVTGAFTIGRDWDGIEGLGELLAQWNYWCCYMNQGPAAVPKPVLFLPTNETPHESFLYCVYATDFNASPGFRIAFLPMFILLAIPRILALWTSREPVWPDEIARRCEVDPDDPFDEPRGDTPVGWHATTMSKVAGRYPTDLRRPTEGWAGDTNCRANALRWAEDVVKPVVPVPAQRACRV</sequence>
<dbReference type="Pfam" id="PF20455">
    <property type="entry name" value="DUF6708"/>
    <property type="match status" value="1"/>
</dbReference>
<keyword evidence="1" id="KW-0472">Membrane</keyword>
<keyword evidence="1" id="KW-0812">Transmembrane</keyword>
<gene>
    <name evidence="3" type="ORF">E1742_17490</name>
</gene>
<reference evidence="3 4" key="1">
    <citation type="submission" date="2019-03" db="EMBL/GenBank/DDBJ databases">
        <title>Draft Genome Sequences of Six Type Strains of the Genus Massilia.</title>
        <authorList>
            <person name="Miess H."/>
            <person name="Frediansyhah A."/>
            <person name="Gross H."/>
        </authorList>
    </citation>
    <scope>NUCLEOTIDE SEQUENCE [LARGE SCALE GENOMIC DNA]</scope>
    <source>
        <strain evidence="3 4">DSM 17505</strain>
    </source>
</reference>
<evidence type="ECO:0000259" key="2">
    <source>
        <dbReference type="Pfam" id="PF20455"/>
    </source>
</evidence>
<dbReference type="EMBL" id="CP038026">
    <property type="protein sequence ID" value="QBQ37767.1"/>
    <property type="molecule type" value="Genomic_DNA"/>
</dbReference>